<dbReference type="SUPFAM" id="SSF56219">
    <property type="entry name" value="DNase I-like"/>
    <property type="match status" value="1"/>
</dbReference>
<gene>
    <name evidence="1" type="ordered locus">MTR_8g019640</name>
</gene>
<accession>A0A072TY40</accession>
<evidence type="ECO:0000313" key="3">
    <source>
        <dbReference type="Proteomes" id="UP000002051"/>
    </source>
</evidence>
<dbReference type="PANTHER" id="PTHR46890:SF48">
    <property type="entry name" value="RNA-DIRECTED DNA POLYMERASE"/>
    <property type="match status" value="1"/>
</dbReference>
<evidence type="ECO:0000313" key="2">
    <source>
        <dbReference type="EnsemblPlants" id="KEH18455"/>
    </source>
</evidence>
<reference evidence="2" key="3">
    <citation type="submission" date="2015-04" db="UniProtKB">
        <authorList>
            <consortium name="EnsemblPlants"/>
        </authorList>
    </citation>
    <scope>IDENTIFICATION</scope>
    <source>
        <strain evidence="2">cv. Jemalong A17</strain>
    </source>
</reference>
<reference evidence="1 3" key="2">
    <citation type="journal article" date="2014" name="BMC Genomics">
        <title>An improved genome release (version Mt4.0) for the model legume Medicago truncatula.</title>
        <authorList>
            <person name="Tang H."/>
            <person name="Krishnakumar V."/>
            <person name="Bidwell S."/>
            <person name="Rosen B."/>
            <person name="Chan A."/>
            <person name="Zhou S."/>
            <person name="Gentzbittel L."/>
            <person name="Childs K.L."/>
            <person name="Yandell M."/>
            <person name="Gundlach H."/>
            <person name="Mayer K.F."/>
            <person name="Schwartz D.C."/>
            <person name="Town C.D."/>
        </authorList>
    </citation>
    <scope>GENOME REANNOTATION</scope>
    <source>
        <strain evidence="1">A17</strain>
        <strain evidence="2 3">cv. Jemalong A17</strain>
    </source>
</reference>
<organism evidence="1 3">
    <name type="scientific">Medicago truncatula</name>
    <name type="common">Barrel medic</name>
    <name type="synonym">Medicago tribuloides</name>
    <dbReference type="NCBI Taxonomy" id="3880"/>
    <lineage>
        <taxon>Eukaryota</taxon>
        <taxon>Viridiplantae</taxon>
        <taxon>Streptophyta</taxon>
        <taxon>Embryophyta</taxon>
        <taxon>Tracheophyta</taxon>
        <taxon>Spermatophyta</taxon>
        <taxon>Magnoliopsida</taxon>
        <taxon>eudicotyledons</taxon>
        <taxon>Gunneridae</taxon>
        <taxon>Pentapetalae</taxon>
        <taxon>rosids</taxon>
        <taxon>fabids</taxon>
        <taxon>Fabales</taxon>
        <taxon>Fabaceae</taxon>
        <taxon>Papilionoideae</taxon>
        <taxon>50 kb inversion clade</taxon>
        <taxon>NPAAA clade</taxon>
        <taxon>Hologalegina</taxon>
        <taxon>IRL clade</taxon>
        <taxon>Trifolieae</taxon>
        <taxon>Medicago</taxon>
    </lineage>
</organism>
<protein>
    <submittedName>
        <fullName evidence="1 2">Uncharacterized protein</fullName>
    </submittedName>
</protein>
<dbReference type="AlphaFoldDB" id="A0A072TY40"/>
<evidence type="ECO:0000313" key="1">
    <source>
        <dbReference type="EMBL" id="KEH18455.1"/>
    </source>
</evidence>
<dbReference type="EnsemblPlants" id="KEH18455">
    <property type="protein sequence ID" value="KEH18455"/>
    <property type="gene ID" value="MTR_8g019640"/>
</dbReference>
<dbReference type="EMBL" id="CM001224">
    <property type="protein sequence ID" value="KEH18455.1"/>
    <property type="molecule type" value="Genomic_DNA"/>
</dbReference>
<dbReference type="InterPro" id="IPR036691">
    <property type="entry name" value="Endo/exonu/phosph_ase_sf"/>
</dbReference>
<dbReference type="InterPro" id="IPR052343">
    <property type="entry name" value="Retrotransposon-Effector_Assoc"/>
</dbReference>
<keyword evidence="3" id="KW-1185">Reference proteome</keyword>
<proteinExistence type="predicted"/>
<name>A0A072TY40_MEDTR</name>
<dbReference type="Proteomes" id="UP000002051">
    <property type="component" value="Chromosome 8"/>
</dbReference>
<sequence>MALIRRLAGMFDLPWCMVGDYNDLLTSDDKVGRCDHPNYLFQGFREATQDVGLVDIPLEGYPFTWRSDNSPILLNRFKMEVNRGHRRFRFENLWLLESDIDYVVKEGWQRSGGGGDVVANLGGCADRLQKKRFFGDRAKTFWLREGDINSRFFHASTTCWKKCNKIEKIENEIGDVVNDPAHVQNVAREYFQDLSQSRQGKYEPVISCMEPCITLEDNEELIQPFTREEFSMALKQMDADKAPGPDGFNPGFFKHLWVNYGDAFFQAGCRWLEDGSFPPTLNETNIALIPKIDSPESRKDRRPISLCNVLYKSAFILGRSILDNVMIAIEIIHYLKSKTKGNVGDVALKVDTSAEAKVNISNILQVNIAIGTGKYLDLPSMTGRSKKDLFKFIKDRIWRKIKSWG</sequence>
<dbReference type="HOGENOM" id="CLU_832539_0_0_1"/>
<reference evidence="1 3" key="1">
    <citation type="journal article" date="2011" name="Nature">
        <title>The Medicago genome provides insight into the evolution of rhizobial symbioses.</title>
        <authorList>
            <person name="Young N.D."/>
            <person name="Debelle F."/>
            <person name="Oldroyd G.E."/>
            <person name="Geurts R."/>
            <person name="Cannon S.B."/>
            <person name="Udvardi M.K."/>
            <person name="Benedito V.A."/>
            <person name="Mayer K.F."/>
            <person name="Gouzy J."/>
            <person name="Schoof H."/>
            <person name="Van de Peer Y."/>
            <person name="Proost S."/>
            <person name="Cook D.R."/>
            <person name="Meyers B.C."/>
            <person name="Spannagl M."/>
            <person name="Cheung F."/>
            <person name="De Mita S."/>
            <person name="Krishnakumar V."/>
            <person name="Gundlach H."/>
            <person name="Zhou S."/>
            <person name="Mudge J."/>
            <person name="Bharti A.K."/>
            <person name="Murray J.D."/>
            <person name="Naoumkina M.A."/>
            <person name="Rosen B."/>
            <person name="Silverstein K.A."/>
            <person name="Tang H."/>
            <person name="Rombauts S."/>
            <person name="Zhao P.X."/>
            <person name="Zhou P."/>
            <person name="Barbe V."/>
            <person name="Bardou P."/>
            <person name="Bechner M."/>
            <person name="Bellec A."/>
            <person name="Berger A."/>
            <person name="Berges H."/>
            <person name="Bidwell S."/>
            <person name="Bisseling T."/>
            <person name="Choisne N."/>
            <person name="Couloux A."/>
            <person name="Denny R."/>
            <person name="Deshpande S."/>
            <person name="Dai X."/>
            <person name="Doyle J.J."/>
            <person name="Dudez A.M."/>
            <person name="Farmer A.D."/>
            <person name="Fouteau S."/>
            <person name="Franken C."/>
            <person name="Gibelin C."/>
            <person name="Gish J."/>
            <person name="Goldstein S."/>
            <person name="Gonzalez A.J."/>
            <person name="Green P.J."/>
            <person name="Hallab A."/>
            <person name="Hartog M."/>
            <person name="Hua A."/>
            <person name="Humphray S.J."/>
            <person name="Jeong D.H."/>
            <person name="Jing Y."/>
            <person name="Jocker A."/>
            <person name="Kenton S.M."/>
            <person name="Kim D.J."/>
            <person name="Klee K."/>
            <person name="Lai H."/>
            <person name="Lang C."/>
            <person name="Lin S."/>
            <person name="Macmil S.L."/>
            <person name="Magdelenat G."/>
            <person name="Matthews L."/>
            <person name="McCorrison J."/>
            <person name="Monaghan E.L."/>
            <person name="Mun J.H."/>
            <person name="Najar F.Z."/>
            <person name="Nicholson C."/>
            <person name="Noirot C."/>
            <person name="O'Bleness M."/>
            <person name="Paule C.R."/>
            <person name="Poulain J."/>
            <person name="Prion F."/>
            <person name="Qin B."/>
            <person name="Qu C."/>
            <person name="Retzel E.F."/>
            <person name="Riddle C."/>
            <person name="Sallet E."/>
            <person name="Samain S."/>
            <person name="Samson N."/>
            <person name="Sanders I."/>
            <person name="Saurat O."/>
            <person name="Scarpelli C."/>
            <person name="Schiex T."/>
            <person name="Segurens B."/>
            <person name="Severin A.J."/>
            <person name="Sherrier D.J."/>
            <person name="Shi R."/>
            <person name="Sims S."/>
            <person name="Singer S.R."/>
            <person name="Sinharoy S."/>
            <person name="Sterck L."/>
            <person name="Viollet A."/>
            <person name="Wang B.B."/>
            <person name="Wang K."/>
            <person name="Wang M."/>
            <person name="Wang X."/>
            <person name="Warfsmann J."/>
            <person name="Weissenbach J."/>
            <person name="White D.D."/>
            <person name="White J.D."/>
            <person name="Wiley G.B."/>
            <person name="Wincker P."/>
            <person name="Xing Y."/>
            <person name="Yang L."/>
            <person name="Yao Z."/>
            <person name="Ying F."/>
            <person name="Zhai J."/>
            <person name="Zhou L."/>
            <person name="Zuber A."/>
            <person name="Denarie J."/>
            <person name="Dixon R.A."/>
            <person name="May G.D."/>
            <person name="Schwartz D.C."/>
            <person name="Rogers J."/>
            <person name="Quetier F."/>
            <person name="Town C.D."/>
            <person name="Roe B.A."/>
        </authorList>
    </citation>
    <scope>NUCLEOTIDE SEQUENCE [LARGE SCALE GENOMIC DNA]</scope>
    <source>
        <strain evidence="1">A17</strain>
        <strain evidence="2 3">cv. Jemalong A17</strain>
    </source>
</reference>
<dbReference type="STRING" id="3880.A0A072TY40"/>
<dbReference type="PANTHER" id="PTHR46890">
    <property type="entry name" value="NON-LTR RETROLELEMENT REVERSE TRANSCRIPTASE-LIKE PROTEIN-RELATED"/>
    <property type="match status" value="1"/>
</dbReference>